<reference evidence="11" key="1">
    <citation type="submission" date="2018-05" db="EMBL/GenBank/DDBJ databases">
        <title>Azospirillum thermophila sp. nov., a novel isolated from hot spring.</title>
        <authorList>
            <person name="Zhao Z."/>
        </authorList>
    </citation>
    <scope>NUCLEOTIDE SEQUENCE [LARGE SCALE GENOMIC DNA]</scope>
    <source>
        <strain evidence="11">CFH 70021</strain>
        <plasmid evidence="11">unnamed1</plasmid>
        <plasmid evidence="11">unnamed3</plasmid>
    </source>
</reference>
<dbReference type="KEGG" id="azz:DEW08_23985"/>
<dbReference type="NCBIfam" id="NF008450">
    <property type="entry name" value="PRK11301.1"/>
    <property type="match status" value="1"/>
</dbReference>
<feature type="transmembrane region" description="Helical" evidence="7">
    <location>
        <begin position="388"/>
        <end position="407"/>
    </location>
</feature>
<evidence type="ECO:0000256" key="5">
    <source>
        <dbReference type="ARBA" id="ARBA00023136"/>
    </source>
</evidence>
<feature type="transmembrane region" description="Helical" evidence="7">
    <location>
        <begin position="336"/>
        <end position="355"/>
    </location>
</feature>
<dbReference type="PANTHER" id="PTHR30482">
    <property type="entry name" value="HIGH-AFFINITY BRANCHED-CHAIN AMINO ACID TRANSPORT SYSTEM PERMEASE"/>
    <property type="match status" value="1"/>
</dbReference>
<dbReference type="KEGG" id="azz:DEW08_29315"/>
<dbReference type="Proteomes" id="UP000245629">
    <property type="component" value="Plasmid unnamed3"/>
</dbReference>
<protein>
    <submittedName>
        <fullName evidence="10">Branched-chain amino acid ABC transporter permease</fullName>
    </submittedName>
</protein>
<evidence type="ECO:0000313" key="11">
    <source>
        <dbReference type="Proteomes" id="UP000245629"/>
    </source>
</evidence>
<keyword evidence="10" id="KW-0614">Plasmid</keyword>
<comment type="subcellular location">
    <subcellularLocation>
        <location evidence="1">Cell membrane</location>
        <topology evidence="1">Multi-pass membrane protein</topology>
    </subcellularLocation>
</comment>
<evidence type="ECO:0000259" key="8">
    <source>
        <dbReference type="Pfam" id="PF11862"/>
    </source>
</evidence>
<evidence type="ECO:0000256" key="3">
    <source>
        <dbReference type="ARBA" id="ARBA00022692"/>
    </source>
</evidence>
<dbReference type="Pfam" id="PF11862">
    <property type="entry name" value="DUF3382"/>
    <property type="match status" value="1"/>
</dbReference>
<evidence type="ECO:0000256" key="7">
    <source>
        <dbReference type="SAM" id="Phobius"/>
    </source>
</evidence>
<evidence type="ECO:0000313" key="10">
    <source>
        <dbReference type="EMBL" id="AWK90085.1"/>
    </source>
</evidence>
<dbReference type="GO" id="GO:0015658">
    <property type="term" value="F:branched-chain amino acid transmembrane transporter activity"/>
    <property type="evidence" value="ECO:0007669"/>
    <property type="project" value="InterPro"/>
</dbReference>
<name>A0A2S2D063_9PROT</name>
<dbReference type="InterPro" id="IPR021807">
    <property type="entry name" value="LivHM_N"/>
</dbReference>
<gene>
    <name evidence="9" type="ORF">DEW08_23985</name>
    <name evidence="10" type="ORF">DEW08_29315</name>
</gene>
<evidence type="ECO:0000256" key="2">
    <source>
        <dbReference type="ARBA" id="ARBA00022475"/>
    </source>
</evidence>
<evidence type="ECO:0000256" key="6">
    <source>
        <dbReference type="SAM" id="MobiDB-lite"/>
    </source>
</evidence>
<feature type="transmembrane region" description="Helical" evidence="7">
    <location>
        <begin position="269"/>
        <end position="288"/>
    </location>
</feature>
<sequence length="502" mass="53477">MSSNPSTPASSPAVSAPASASRPETADWPALLRESALAALVAFLLTVPMIGLRTVDRPTGLGLEARPAEVAAAVALVFLGRLGLGLIRSGLALPVLLLGLAAAAAGFVLPMPTQMLSVVLIAGGGVIALRALLTLTTHRSKLSQAERDRRMDRIAAKVQHASRWIGPIAILAALVFPLTPLANRQLVDIGILLLTYIMLGWGLNIVVGLAGLLDLGYVAFYAVGAYSYALLAHYFGLSFWLCLPLAGVLAALSGVLLGFPVLRLRGDYFAIVTLGFGEIIRIVLVNWYQFTGGPNGISGIPRPSFFGIADFSRTPADGMLAFHEMFGLEFSSLHRIIFLYYLILVLALVVNLFTLRIRKLPLGRAWEALREDDIACASLGINRTNMKLAAFAIAAMFGGFAGSFFATRQGFISPESFTFIESAIILAIVVLGGMGSQIGVVVATLLVIGLPEAFRELADYRMLAFGMGMVVIMLWRPRGLLAHRDPTILLHGRKAASAGAAR</sequence>
<accession>A0A2S2D063</accession>
<feature type="domain" description="High-affinity branched-chain amino acid transport system permease LivHM N-terminal" evidence="8">
    <location>
        <begin position="32"/>
        <end position="90"/>
    </location>
</feature>
<reference evidence="10" key="2">
    <citation type="submission" date="2018-05" db="EMBL/GenBank/DDBJ databases">
        <authorList>
            <person name="Zhao Z."/>
        </authorList>
    </citation>
    <scope>NUCLEOTIDE SEQUENCE</scope>
    <source>
        <strain evidence="10">CFH 70021</strain>
        <plasmid evidence="9">unnamed1</plasmid>
        <plasmid evidence="10">unnamed3</plasmid>
    </source>
</reference>
<feature type="transmembrane region" description="Helical" evidence="7">
    <location>
        <begin position="154"/>
        <end position="177"/>
    </location>
</feature>
<evidence type="ECO:0000256" key="4">
    <source>
        <dbReference type="ARBA" id="ARBA00022989"/>
    </source>
</evidence>
<dbReference type="PANTHER" id="PTHR30482:SF20">
    <property type="entry name" value="HIGH-AFFINITY BRANCHED-CHAIN AMINO ACID TRANSPORT SYSTEM PERMEASE PROTEIN LIVM"/>
    <property type="match status" value="1"/>
</dbReference>
<feature type="transmembrane region" description="Helical" evidence="7">
    <location>
        <begin position="419"/>
        <end position="448"/>
    </location>
</feature>
<feature type="transmembrane region" description="Helical" evidence="7">
    <location>
        <begin position="115"/>
        <end position="133"/>
    </location>
</feature>
<feature type="transmembrane region" description="Helical" evidence="7">
    <location>
        <begin position="460"/>
        <end position="477"/>
    </location>
</feature>
<reference evidence="10" key="3">
    <citation type="journal article" date="2020" name="Int. J. Syst. Evol. Microbiol.">
        <title>Azospirillum thermophilum sp. nov., isolated from a hot spring.</title>
        <authorList>
            <person name="Zhao Z.-l."/>
            <person name="Ming H."/>
            <person name="Ding C.-L."/>
            <person name="Ji W.-L."/>
            <person name="Cheng L.-J."/>
            <person name="Niu M.-m."/>
            <person name="Zhang Y.-m."/>
            <person name="Zhang L.-Y."/>
            <person name="Meng X.-L."/>
            <person name="Nie G.-X."/>
        </authorList>
    </citation>
    <scope>NUCLEOTIDE SEQUENCE</scope>
    <source>
        <strain evidence="10">CFH 70021</strain>
        <plasmid evidence="9">unnamed1</plasmid>
        <plasmid evidence="10">unnamed3</plasmid>
    </source>
</reference>
<geneLocation type="plasmid" evidence="10 11">
    <name>unnamed3</name>
</geneLocation>
<dbReference type="AlphaFoldDB" id="A0A2S2D063"/>
<dbReference type="RefSeq" id="WP_109331975.1">
    <property type="nucleotide sequence ID" value="NZ_CP029356.1"/>
</dbReference>
<feature type="transmembrane region" description="Helical" evidence="7">
    <location>
        <begin position="36"/>
        <end position="55"/>
    </location>
</feature>
<dbReference type="Pfam" id="PF02653">
    <property type="entry name" value="BPD_transp_2"/>
    <property type="match status" value="1"/>
</dbReference>
<dbReference type="EMBL" id="CP029358">
    <property type="protein sequence ID" value="AWK90085.1"/>
    <property type="molecule type" value="Genomic_DNA"/>
</dbReference>
<organism evidence="10 11">
    <name type="scientific">Azospirillum thermophilum</name>
    <dbReference type="NCBI Taxonomy" id="2202148"/>
    <lineage>
        <taxon>Bacteria</taxon>
        <taxon>Pseudomonadati</taxon>
        <taxon>Pseudomonadota</taxon>
        <taxon>Alphaproteobacteria</taxon>
        <taxon>Rhodospirillales</taxon>
        <taxon>Azospirillaceae</taxon>
        <taxon>Azospirillum</taxon>
    </lineage>
</organism>
<feature type="transmembrane region" description="Helical" evidence="7">
    <location>
        <begin position="189"/>
        <end position="211"/>
    </location>
</feature>
<geneLocation type="plasmid" evidence="9 11">
    <name>unnamed1</name>
</geneLocation>
<proteinExistence type="predicted"/>
<feature type="transmembrane region" description="Helical" evidence="7">
    <location>
        <begin position="91"/>
        <end position="109"/>
    </location>
</feature>
<keyword evidence="4 7" id="KW-1133">Transmembrane helix</keyword>
<dbReference type="CDD" id="cd06581">
    <property type="entry name" value="TM_PBP1_LivM_like"/>
    <property type="match status" value="1"/>
</dbReference>
<feature type="region of interest" description="Disordered" evidence="6">
    <location>
        <begin position="1"/>
        <end position="21"/>
    </location>
</feature>
<dbReference type="EMBL" id="CP029356">
    <property type="protein sequence ID" value="AWK89076.1"/>
    <property type="molecule type" value="Genomic_DNA"/>
</dbReference>
<evidence type="ECO:0000256" key="1">
    <source>
        <dbReference type="ARBA" id="ARBA00004651"/>
    </source>
</evidence>
<evidence type="ECO:0000313" key="9">
    <source>
        <dbReference type="EMBL" id="AWK89076.1"/>
    </source>
</evidence>
<feature type="transmembrane region" description="Helical" evidence="7">
    <location>
        <begin position="218"/>
        <end position="237"/>
    </location>
</feature>
<dbReference type="Proteomes" id="UP000245629">
    <property type="component" value="Plasmid unnamed1"/>
</dbReference>
<keyword evidence="11" id="KW-1185">Reference proteome</keyword>
<dbReference type="InterPro" id="IPR043428">
    <property type="entry name" value="LivM-like"/>
</dbReference>
<dbReference type="OrthoDB" id="9814461at2"/>
<keyword evidence="3 7" id="KW-0812">Transmembrane</keyword>
<dbReference type="GO" id="GO:0005886">
    <property type="term" value="C:plasma membrane"/>
    <property type="evidence" value="ECO:0007669"/>
    <property type="project" value="UniProtKB-SubCell"/>
</dbReference>
<keyword evidence="5 7" id="KW-0472">Membrane</keyword>
<dbReference type="InterPro" id="IPR001851">
    <property type="entry name" value="ABC_transp_permease"/>
</dbReference>
<keyword evidence="2" id="KW-1003">Cell membrane</keyword>
<feature type="transmembrane region" description="Helical" evidence="7">
    <location>
        <begin position="243"/>
        <end position="262"/>
    </location>
</feature>